<sequence length="128" mass="14652">PIDLENGGHKEFEYFKATQPKDWSFVGFYTFRERQTDFSKLFNLEAFKLRKALNHLLENGSTEEKAYATKLFEALKVMTRSSDWSEAHSLGYSPGLGGSLAGKPLKNCGSSGRVFTFYDYEEILRDVF</sequence>
<keyword evidence="2" id="KW-1185">Reference proteome</keyword>
<name>A0A9N9CKA7_9GLOM</name>
<comment type="caution">
    <text evidence="1">The sequence shown here is derived from an EMBL/GenBank/DDBJ whole genome shotgun (WGS) entry which is preliminary data.</text>
</comment>
<reference evidence="1" key="1">
    <citation type="submission" date="2021-06" db="EMBL/GenBank/DDBJ databases">
        <authorList>
            <person name="Kallberg Y."/>
            <person name="Tangrot J."/>
            <person name="Rosling A."/>
        </authorList>
    </citation>
    <scope>NUCLEOTIDE SEQUENCE</scope>
    <source>
        <strain evidence="1">FL130A</strain>
    </source>
</reference>
<dbReference type="AlphaFoldDB" id="A0A9N9CKA7"/>
<accession>A0A9N9CKA7</accession>
<dbReference type="Proteomes" id="UP000789508">
    <property type="component" value="Unassembled WGS sequence"/>
</dbReference>
<dbReference type="EMBL" id="CAJVPS010004385">
    <property type="protein sequence ID" value="CAG8603014.1"/>
    <property type="molecule type" value="Genomic_DNA"/>
</dbReference>
<proteinExistence type="predicted"/>
<gene>
    <name evidence="1" type="ORF">ALEPTO_LOCUS8229</name>
</gene>
<dbReference type="OrthoDB" id="2443600at2759"/>
<organism evidence="1 2">
    <name type="scientific">Ambispora leptoticha</name>
    <dbReference type="NCBI Taxonomy" id="144679"/>
    <lineage>
        <taxon>Eukaryota</taxon>
        <taxon>Fungi</taxon>
        <taxon>Fungi incertae sedis</taxon>
        <taxon>Mucoromycota</taxon>
        <taxon>Glomeromycotina</taxon>
        <taxon>Glomeromycetes</taxon>
        <taxon>Archaeosporales</taxon>
        <taxon>Ambisporaceae</taxon>
        <taxon>Ambispora</taxon>
    </lineage>
</organism>
<protein>
    <submittedName>
        <fullName evidence="1">6736_t:CDS:1</fullName>
    </submittedName>
</protein>
<evidence type="ECO:0000313" key="2">
    <source>
        <dbReference type="Proteomes" id="UP000789508"/>
    </source>
</evidence>
<feature type="non-terminal residue" evidence="1">
    <location>
        <position position="1"/>
    </location>
</feature>
<evidence type="ECO:0000313" key="1">
    <source>
        <dbReference type="EMBL" id="CAG8603014.1"/>
    </source>
</evidence>